<name>A0A0F6N4W2_BHV4</name>
<keyword evidence="3 11" id="KW-0920">Virion tegument</keyword>
<dbReference type="GO" id="GO:0046760">
    <property type="term" value="P:viral budding from Golgi membrane"/>
    <property type="evidence" value="ECO:0007669"/>
    <property type="project" value="UniProtKB-UniRule"/>
</dbReference>
<keyword evidence="7 11" id="KW-1043">Host membrane</keyword>
<feature type="initiator methionine" description="Removed; by host" evidence="11">
    <location>
        <position position="1"/>
    </location>
</feature>
<dbReference type="GO" id="GO:0019033">
    <property type="term" value="C:viral tegument"/>
    <property type="evidence" value="ECO:0007669"/>
    <property type="project" value="UniProtKB-SubCell"/>
</dbReference>
<dbReference type="InterPro" id="IPR024360">
    <property type="entry name" value="Herpesvirus_CEP3"/>
</dbReference>
<dbReference type="EMBL" id="KC999113">
    <property type="protein sequence ID" value="AIA82783.1"/>
    <property type="molecule type" value="Genomic_DNA"/>
</dbReference>
<organismHost>
    <name type="scientific">Panthera leo</name>
    <name type="common">Lion</name>
    <dbReference type="NCBI Taxonomy" id="9689"/>
</organismHost>
<organismHost>
    <name type="scientific">Felis catus</name>
    <name type="common">Cat</name>
    <name type="synonym">Felis silvestris catus</name>
    <dbReference type="NCBI Taxonomy" id="9685"/>
</organismHost>
<evidence type="ECO:0000256" key="5">
    <source>
        <dbReference type="ARBA" id="ARBA00022812"/>
    </source>
</evidence>
<accession>A0A0F6N4W2</accession>
<protein>
    <recommendedName>
        <fullName evidence="11">Cytoplasmic envelopment protein 3</fullName>
    </recommendedName>
</protein>
<keyword evidence="4 11" id="KW-0519">Myristate</keyword>
<evidence type="ECO:0000256" key="2">
    <source>
        <dbReference type="ARBA" id="ARBA00022553"/>
    </source>
</evidence>
<comment type="subcellular location">
    <subcellularLocation>
        <location evidence="11">Virion tegument</location>
    </subcellularLocation>
    <subcellularLocation>
        <location evidence="11">Virion membrane</location>
        <topology evidence="11">Lipid-anchor</topology>
    </subcellularLocation>
    <subcellularLocation>
        <location evidence="11">Host cell membrane</location>
        <topology evidence="11">Lipid-anchor</topology>
        <orientation evidence="11">Cytoplasmic side</orientation>
    </subcellularLocation>
    <subcellularLocation>
        <location evidence="11">Host Golgi apparatus membrane</location>
        <topology evidence="11">Lipid-anchor</topology>
        <orientation evidence="11">Cytoplasmic side</orientation>
    </subcellularLocation>
    <text evidence="11">Virion membrane-associated tegument protein. Associates with host membrane lipids rafts. During virion morphogenesis, this protein probably accumulates in the endosomes and trans-Golgi where secondary envelopment occurs. It is probably transported to the cell surface from where it is endocytosed and directed to the trans-Golgi network (TGN).</text>
</comment>
<dbReference type="GO" id="GO:0020002">
    <property type="term" value="C:host cell plasma membrane"/>
    <property type="evidence" value="ECO:0007669"/>
    <property type="project" value="UniProtKB-SubCell"/>
</dbReference>
<feature type="region of interest" description="Disordered" evidence="12">
    <location>
        <begin position="43"/>
        <end position="68"/>
    </location>
</feature>
<comment type="PTM">
    <text evidence="11">Myristoylation and palmitoylation (probably on one or more of the nearby cysteines at the N-terminus) enable membrane-binding and Golgi apparatus-specific targeting and are essential for efficient packaging.</text>
</comment>
<dbReference type="GO" id="GO:0044178">
    <property type="term" value="C:host cell Golgi membrane"/>
    <property type="evidence" value="ECO:0007669"/>
    <property type="project" value="UniProtKB-SubCell"/>
</dbReference>
<organismHost>
    <name type="scientific">Bos taurus</name>
    <name type="common">Bovine</name>
    <dbReference type="NCBI Taxonomy" id="9913"/>
</organismHost>
<evidence type="ECO:0000256" key="3">
    <source>
        <dbReference type="ARBA" id="ARBA00022580"/>
    </source>
</evidence>
<evidence type="ECO:0000256" key="9">
    <source>
        <dbReference type="ARBA" id="ARBA00023139"/>
    </source>
</evidence>
<evidence type="ECO:0000256" key="4">
    <source>
        <dbReference type="ARBA" id="ARBA00022707"/>
    </source>
</evidence>
<evidence type="ECO:0000256" key="6">
    <source>
        <dbReference type="ARBA" id="ARBA00022844"/>
    </source>
</evidence>
<keyword evidence="9 11" id="KW-0564">Palmitate</keyword>
<comment type="subunit">
    <text evidence="11">Interacts with BGLF2; this interaction is essential for the proper localization of each protein to the assembly complex and thus for the production of infectious virus.</text>
</comment>
<evidence type="ECO:0000256" key="7">
    <source>
        <dbReference type="ARBA" id="ARBA00022870"/>
    </source>
</evidence>
<organism evidence="13">
    <name type="scientific">Bovine herpesvirus 4</name>
    <name type="common">BoHV-4</name>
    <name type="synonym">Movar virus</name>
    <dbReference type="NCBI Taxonomy" id="10385"/>
    <lineage>
        <taxon>Viruses</taxon>
        <taxon>Duplodnaviria</taxon>
        <taxon>Heunggongvirae</taxon>
        <taxon>Peploviricota</taxon>
        <taxon>Herviviricetes</taxon>
        <taxon>Herpesvirales</taxon>
        <taxon>Orthoherpesviridae</taxon>
        <taxon>Gammaherpesvirinae</taxon>
        <taxon>Rhadinovirus</taxon>
        <taxon>Rhadinovirus bovinegamma4</taxon>
    </lineage>
</organism>
<reference evidence="13" key="1">
    <citation type="submission" date="2013-05" db="EMBL/GenBank/DDBJ databases">
        <title>Seroprevalence against a Canadian isolate of bovine herpesvirus 4 (BHV4) is higher in various diseases affected bovine dairy herds compared to healthy herds.</title>
        <authorList>
            <person name="Music N."/>
            <person name="Laroche J."/>
            <person name="Tremblay D."/>
            <person name="Mandeville I."/>
            <person name="Bellehumeur C."/>
            <person name="Charette S.J."/>
            <person name="Gagnon C.A."/>
        </authorList>
    </citation>
    <scope>NUCLEOTIDE SEQUENCE</scope>
    <source>
        <strain evidence="13">FMV09-1180503</strain>
    </source>
</reference>
<feature type="lipid moiety-binding region" description="N-myristoyl glycine; by host" evidence="11">
    <location>
        <position position="2"/>
    </location>
</feature>
<feature type="compositionally biased region" description="Polar residues" evidence="12">
    <location>
        <begin position="45"/>
        <end position="56"/>
    </location>
</feature>
<keyword evidence="6 11" id="KW-0946">Virion</keyword>
<proteinExistence type="inferred from homology"/>
<evidence type="ECO:0000256" key="10">
    <source>
        <dbReference type="ARBA" id="ARBA00023288"/>
    </source>
</evidence>
<evidence type="ECO:0000256" key="8">
    <source>
        <dbReference type="ARBA" id="ARBA00023136"/>
    </source>
</evidence>
<evidence type="ECO:0000313" key="13">
    <source>
        <dbReference type="EMBL" id="AIA82783.1"/>
    </source>
</evidence>
<keyword evidence="1 11" id="KW-1032">Host cell membrane</keyword>
<keyword evidence="10 11" id="KW-0449">Lipoprotein</keyword>
<dbReference type="GO" id="GO:0055036">
    <property type="term" value="C:virion membrane"/>
    <property type="evidence" value="ECO:0007669"/>
    <property type="project" value="UniProtKB-SubCell"/>
</dbReference>
<comment type="function">
    <text evidence="11">Plays an important role in the cytoplasmic envelopment of tegument proteins and capsids during the assembly and egress processes. Participates also in viral entry at the fusion step probably by regulating the core fusion machinery.</text>
</comment>
<comment type="PTM">
    <text evidence="11">Phosphorylated. Phosphorylation does not seem to be required for recycling to the host Golgi apparatus. Packaging is selective for underphosphorylated forms.</text>
</comment>
<keyword evidence="5 11" id="KW-1040">Host Golgi apparatus</keyword>
<dbReference type="EMBL" id="MN551084">
    <property type="protein sequence ID" value="QJC19213.1"/>
    <property type="molecule type" value="Genomic_DNA"/>
</dbReference>
<keyword evidence="8 11" id="KW-0472">Membrane</keyword>
<evidence type="ECO:0000256" key="12">
    <source>
        <dbReference type="SAM" id="MobiDB-lite"/>
    </source>
</evidence>
<evidence type="ECO:0000313" key="14">
    <source>
        <dbReference type="EMBL" id="QJC19213.1"/>
    </source>
</evidence>
<reference evidence="14" key="2">
    <citation type="submission" date="2019-10" db="EMBL/GenBank/DDBJ databases">
        <title>Experimental infection of calves with contemporary bovine gammaherpesvirus type 4.</title>
        <authorList>
            <person name="Bauermann F."/>
            <person name="Kutish G."/>
            <person name="Diel D."/>
            <person name="Falkenberg S."/>
            <person name="Martins M."/>
            <person name="Flores E."/>
        </authorList>
    </citation>
    <scope>NUCLEOTIDE SEQUENCE</scope>
    <source>
        <strain evidence="14">SD16-49</strain>
    </source>
</reference>
<evidence type="ECO:0000256" key="11">
    <source>
        <dbReference type="HAMAP-Rule" id="MF_04042"/>
    </source>
</evidence>
<dbReference type="HAMAP" id="MF_04042">
    <property type="entry name" value="HSV_CEP3_gammahv"/>
    <property type="match status" value="1"/>
</dbReference>
<keyword evidence="2 11" id="KW-0597">Phosphoprotein</keyword>
<evidence type="ECO:0000256" key="1">
    <source>
        <dbReference type="ARBA" id="ARBA00022511"/>
    </source>
</evidence>
<sequence>MGNWATSCCRKKYDTLRDAQGNTIDLEKEFEVIPGEDTVLLEAPDSTNNPTMLNEPQPSPPKKIKSNI</sequence>
<comment type="similarity">
    <text evidence="11">Belongs to the herpesviridae cytoplasmic envelopment protein 3 family.</text>
</comment>